<organism evidence="2">
    <name type="scientific">Candidatus Methanogaster sp. ANME-2c ERB4</name>
    <dbReference type="NCBI Taxonomy" id="2759911"/>
    <lineage>
        <taxon>Archaea</taxon>
        <taxon>Methanobacteriati</taxon>
        <taxon>Methanobacteriota</taxon>
        <taxon>Stenosarchaea group</taxon>
        <taxon>Methanomicrobia</taxon>
        <taxon>Methanosarcinales</taxon>
        <taxon>ANME-2 cluster</taxon>
        <taxon>Candidatus Methanogasteraceae</taxon>
        <taxon>Candidatus Methanogaster</taxon>
    </lineage>
</organism>
<evidence type="ECO:0000313" key="2">
    <source>
        <dbReference type="EMBL" id="QNO46700.1"/>
    </source>
</evidence>
<name>A0A7G9YFB6_9EURY</name>
<dbReference type="AlphaFoldDB" id="A0A7G9YFB6"/>
<accession>A0A7G9YFB6</accession>
<sequence>MIVTDEWTKKIAEAAVPEEIDLAPSIARAFFSGEKERKQLFQREKKNVQGAFGVAEILLILPLILQALVSSATVLSTFISSTGLNSFLTALNTTFSFRDFGKRRQKVASLPDNPFLPLKTVLLTVSSELHTMGLSEEESDLITFRVLKKLLEDPAGASHFIQKIAEAT</sequence>
<dbReference type="EMBL" id="MT631214">
    <property type="protein sequence ID" value="QNO46700.1"/>
    <property type="molecule type" value="Genomic_DNA"/>
</dbReference>
<reference evidence="2" key="1">
    <citation type="submission" date="2020-06" db="EMBL/GenBank/DDBJ databases">
        <title>Unique genomic features of the anaerobic methanotrophic archaea.</title>
        <authorList>
            <person name="Chadwick G.L."/>
            <person name="Skennerton C.T."/>
            <person name="Laso-Perez R."/>
            <person name="Leu A.O."/>
            <person name="Speth D.R."/>
            <person name="Yu H."/>
            <person name="Morgan-Lang C."/>
            <person name="Hatzenpichler R."/>
            <person name="Goudeau D."/>
            <person name="Malmstrom R."/>
            <person name="Brazelton W.J."/>
            <person name="Woyke T."/>
            <person name="Hallam S.J."/>
            <person name="Tyson G.W."/>
            <person name="Wegener G."/>
            <person name="Boetius A."/>
            <person name="Orphan V."/>
        </authorList>
    </citation>
    <scope>NUCLEOTIDE SEQUENCE</scope>
</reference>
<protein>
    <submittedName>
        <fullName evidence="2">Uncharacterized protein</fullName>
    </submittedName>
</protein>
<keyword evidence="1" id="KW-1133">Transmembrane helix</keyword>
<keyword evidence="1" id="KW-0472">Membrane</keyword>
<keyword evidence="1" id="KW-0812">Transmembrane</keyword>
<feature type="transmembrane region" description="Helical" evidence="1">
    <location>
        <begin position="47"/>
        <end position="69"/>
    </location>
</feature>
<feature type="transmembrane region" description="Helical" evidence="1">
    <location>
        <begin position="75"/>
        <end position="97"/>
    </location>
</feature>
<gene>
    <name evidence="2" type="ORF">BAIACGLI_00013</name>
</gene>
<proteinExistence type="predicted"/>
<evidence type="ECO:0000256" key="1">
    <source>
        <dbReference type="SAM" id="Phobius"/>
    </source>
</evidence>